<feature type="region of interest" description="Disordered" evidence="1">
    <location>
        <begin position="1"/>
        <end position="32"/>
    </location>
</feature>
<dbReference type="OrthoDB" id="2442528at2759"/>
<evidence type="ECO:0000256" key="1">
    <source>
        <dbReference type="SAM" id="MobiDB-lite"/>
    </source>
</evidence>
<evidence type="ECO:0000313" key="2">
    <source>
        <dbReference type="EMBL" id="RIA97920.1"/>
    </source>
</evidence>
<keyword evidence="3" id="KW-1185">Reference proteome</keyword>
<feature type="compositionally biased region" description="Polar residues" evidence="1">
    <location>
        <begin position="52"/>
        <end position="69"/>
    </location>
</feature>
<sequence length="370" mass="42787">MSTKPINQDEVMPTLNFESPPHSIPSNDSRQNPELFFKHQNRNPFLKKRITQDQATEPSDASDFNNTKAPNVFASPHFRTRTNATRLPFKEFQKKEINNLNNLTSLFFKKSGNESKEITNDPFISNFPNFNKKSIVERDIVNQEILNQRKSLDNEKAVEYHKQNLPLIHDKSKRTSDQKVPDNSLSQSLELSAQPPTEDKLLIHSTSLNNNDLEIDHNKMIEDSTNIPKEDNVIEKSNLSNKSLPENYQNFLNNNNVNPSRDNSSSCVQQQMQRSYSKVNDQQPKLQIQDKINSSNPVYLSQVKTNLDNLDNVSFPTTEHNNSEIKDHSSSDNELNLIIEAVQRWKDEVVRRDYLIAELVRHDIFTFVRL</sequence>
<feature type="region of interest" description="Disordered" evidence="1">
    <location>
        <begin position="163"/>
        <end position="198"/>
    </location>
</feature>
<proteinExistence type="predicted"/>
<reference evidence="2 3" key="1">
    <citation type="submission" date="2018-06" db="EMBL/GenBank/DDBJ databases">
        <title>Comparative genomics reveals the genomic features of Rhizophagus irregularis, R. cerebriforme, R. diaphanum and Gigaspora rosea, and their symbiotic lifestyle signature.</title>
        <authorList>
            <person name="Morin E."/>
            <person name="San Clemente H."/>
            <person name="Chen E.C.H."/>
            <person name="De La Providencia I."/>
            <person name="Hainaut M."/>
            <person name="Kuo A."/>
            <person name="Kohler A."/>
            <person name="Murat C."/>
            <person name="Tang N."/>
            <person name="Roy S."/>
            <person name="Loubradou J."/>
            <person name="Henrissat B."/>
            <person name="Grigoriev I.V."/>
            <person name="Corradi N."/>
            <person name="Roux C."/>
            <person name="Martin F.M."/>
        </authorList>
    </citation>
    <scope>NUCLEOTIDE SEQUENCE [LARGE SCALE GENOMIC DNA]</scope>
    <source>
        <strain evidence="2 3">DAOM 227022</strain>
    </source>
</reference>
<feature type="compositionally biased region" description="Basic and acidic residues" evidence="1">
    <location>
        <begin position="163"/>
        <end position="180"/>
    </location>
</feature>
<dbReference type="AlphaFoldDB" id="A0A397TI56"/>
<accession>A0A397TI56</accession>
<feature type="region of interest" description="Disordered" evidence="1">
    <location>
        <begin position="51"/>
        <end position="73"/>
    </location>
</feature>
<dbReference type="Proteomes" id="UP000265703">
    <property type="component" value="Unassembled WGS sequence"/>
</dbReference>
<organism evidence="2 3">
    <name type="scientific">Glomus cerebriforme</name>
    <dbReference type="NCBI Taxonomy" id="658196"/>
    <lineage>
        <taxon>Eukaryota</taxon>
        <taxon>Fungi</taxon>
        <taxon>Fungi incertae sedis</taxon>
        <taxon>Mucoromycota</taxon>
        <taxon>Glomeromycotina</taxon>
        <taxon>Glomeromycetes</taxon>
        <taxon>Glomerales</taxon>
        <taxon>Glomeraceae</taxon>
        <taxon>Glomus</taxon>
    </lineage>
</organism>
<feature type="compositionally biased region" description="Polar residues" evidence="1">
    <location>
        <begin position="181"/>
        <end position="195"/>
    </location>
</feature>
<gene>
    <name evidence="2" type="ORF">C1645_211172</name>
</gene>
<evidence type="ECO:0000313" key="3">
    <source>
        <dbReference type="Proteomes" id="UP000265703"/>
    </source>
</evidence>
<dbReference type="EMBL" id="QKYT01000023">
    <property type="protein sequence ID" value="RIA97920.1"/>
    <property type="molecule type" value="Genomic_DNA"/>
</dbReference>
<name>A0A397TI56_9GLOM</name>
<protein>
    <submittedName>
        <fullName evidence="2">Uncharacterized protein</fullName>
    </submittedName>
</protein>
<comment type="caution">
    <text evidence="2">The sequence shown here is derived from an EMBL/GenBank/DDBJ whole genome shotgun (WGS) entry which is preliminary data.</text>
</comment>